<dbReference type="InterPro" id="IPR019240">
    <property type="entry name" value="DUF2196"/>
</dbReference>
<evidence type="ECO:0000313" key="3">
    <source>
        <dbReference type="Proteomes" id="UP001321760"/>
    </source>
</evidence>
<dbReference type="Pfam" id="PF09962">
    <property type="entry name" value="DUF2196"/>
    <property type="match status" value="1"/>
</dbReference>
<accession>A0AAV9G7D9</accession>
<reference evidence="2" key="1">
    <citation type="journal article" date="2023" name="Mol. Phylogenet. Evol.">
        <title>Genome-scale phylogeny and comparative genomics of the fungal order Sordariales.</title>
        <authorList>
            <person name="Hensen N."/>
            <person name="Bonometti L."/>
            <person name="Westerberg I."/>
            <person name="Brannstrom I.O."/>
            <person name="Guillou S."/>
            <person name="Cros-Aarteil S."/>
            <person name="Calhoun S."/>
            <person name="Haridas S."/>
            <person name="Kuo A."/>
            <person name="Mondo S."/>
            <person name="Pangilinan J."/>
            <person name="Riley R."/>
            <person name="LaButti K."/>
            <person name="Andreopoulos B."/>
            <person name="Lipzen A."/>
            <person name="Chen C."/>
            <person name="Yan M."/>
            <person name="Daum C."/>
            <person name="Ng V."/>
            <person name="Clum A."/>
            <person name="Steindorff A."/>
            <person name="Ohm R.A."/>
            <person name="Martin F."/>
            <person name="Silar P."/>
            <person name="Natvig D.O."/>
            <person name="Lalanne C."/>
            <person name="Gautier V."/>
            <person name="Ament-Velasquez S.L."/>
            <person name="Kruys A."/>
            <person name="Hutchinson M.I."/>
            <person name="Powell A.J."/>
            <person name="Barry K."/>
            <person name="Miller A.N."/>
            <person name="Grigoriev I.V."/>
            <person name="Debuchy R."/>
            <person name="Gladieux P."/>
            <person name="Hiltunen Thoren M."/>
            <person name="Johannesson H."/>
        </authorList>
    </citation>
    <scope>NUCLEOTIDE SEQUENCE</scope>
    <source>
        <strain evidence="2">PSN243</strain>
    </source>
</reference>
<feature type="compositionally biased region" description="Low complexity" evidence="1">
    <location>
        <begin position="134"/>
        <end position="145"/>
    </location>
</feature>
<reference evidence="2" key="2">
    <citation type="submission" date="2023-05" db="EMBL/GenBank/DDBJ databases">
        <authorList>
            <consortium name="Lawrence Berkeley National Laboratory"/>
            <person name="Steindorff A."/>
            <person name="Hensen N."/>
            <person name="Bonometti L."/>
            <person name="Westerberg I."/>
            <person name="Brannstrom I.O."/>
            <person name="Guillou S."/>
            <person name="Cros-Aarteil S."/>
            <person name="Calhoun S."/>
            <person name="Haridas S."/>
            <person name="Kuo A."/>
            <person name="Mondo S."/>
            <person name="Pangilinan J."/>
            <person name="Riley R."/>
            <person name="Labutti K."/>
            <person name="Andreopoulos B."/>
            <person name="Lipzen A."/>
            <person name="Chen C."/>
            <person name="Yanf M."/>
            <person name="Daum C."/>
            <person name="Ng V."/>
            <person name="Clum A."/>
            <person name="Ohm R."/>
            <person name="Martin F."/>
            <person name="Silar P."/>
            <person name="Natvig D."/>
            <person name="Lalanne C."/>
            <person name="Gautier V."/>
            <person name="Ament-Velasquez S.L."/>
            <person name="Kruys A."/>
            <person name="Hutchinson M.I."/>
            <person name="Powell A.J."/>
            <person name="Barry K."/>
            <person name="Miller A.N."/>
            <person name="Grigoriev I.V."/>
            <person name="Debuchy R."/>
            <person name="Gladieux P."/>
            <person name="Thoren M.H."/>
            <person name="Johannesson H."/>
        </authorList>
    </citation>
    <scope>NUCLEOTIDE SEQUENCE</scope>
    <source>
        <strain evidence="2">PSN243</strain>
    </source>
</reference>
<proteinExistence type="predicted"/>
<protein>
    <recommendedName>
        <fullName evidence="4">UBZ4-type domain-containing protein</fullName>
    </recommendedName>
</protein>
<dbReference type="EMBL" id="MU866001">
    <property type="protein sequence ID" value="KAK4443001.1"/>
    <property type="molecule type" value="Genomic_DNA"/>
</dbReference>
<feature type="region of interest" description="Disordered" evidence="1">
    <location>
        <begin position="62"/>
        <end position="162"/>
    </location>
</feature>
<name>A0AAV9G7D9_9PEZI</name>
<keyword evidence="3" id="KW-1185">Reference proteome</keyword>
<evidence type="ECO:0000313" key="2">
    <source>
        <dbReference type="EMBL" id="KAK4443001.1"/>
    </source>
</evidence>
<dbReference type="AlphaFoldDB" id="A0AAV9G7D9"/>
<gene>
    <name evidence="2" type="ORF">QBC34DRAFT_478656</name>
</gene>
<feature type="compositionally biased region" description="Basic residues" evidence="1">
    <location>
        <begin position="121"/>
        <end position="131"/>
    </location>
</feature>
<feature type="compositionally biased region" description="Low complexity" evidence="1">
    <location>
        <begin position="63"/>
        <end position="74"/>
    </location>
</feature>
<dbReference type="Proteomes" id="UP001321760">
    <property type="component" value="Unassembled WGS sequence"/>
</dbReference>
<evidence type="ECO:0000256" key="1">
    <source>
        <dbReference type="SAM" id="MobiDB-lite"/>
    </source>
</evidence>
<dbReference type="NCBIfam" id="TIGR03833">
    <property type="entry name" value="YwbE family protein"/>
    <property type="match status" value="1"/>
</dbReference>
<dbReference type="PANTHER" id="PTHR40069:SF1">
    <property type="entry name" value="YWBE PROTEIN"/>
    <property type="match status" value="1"/>
</dbReference>
<evidence type="ECO:0008006" key="4">
    <source>
        <dbReference type="Google" id="ProtNLM"/>
    </source>
</evidence>
<feature type="compositionally biased region" description="Low complexity" evidence="1">
    <location>
        <begin position="87"/>
        <end position="100"/>
    </location>
</feature>
<comment type="caution">
    <text evidence="2">The sequence shown here is derived from an EMBL/GenBank/DDBJ whole genome shotgun (WGS) entry which is preliminary data.</text>
</comment>
<sequence>MHRVPTIREVLPGAWVNIVLKADQPTGRTVSGAVKDILTRGNHPRGIKVRLTDGRIGRVQTMADASASAPPQASEDNTHEGPHGARPPRSFRQSRPSAFADIRDEEQPTASIGLDAYVKPAKQRKSGKGKPHQASDSAGAAGTSAQETAATVSSEPGAVSTCPVCGAFEGDATAVAHHVASHFDD</sequence>
<dbReference type="PANTHER" id="PTHR40069">
    <property type="entry name" value="YWBE PROTEIN"/>
    <property type="match status" value="1"/>
</dbReference>
<organism evidence="2 3">
    <name type="scientific">Podospora aff. communis PSN243</name>
    <dbReference type="NCBI Taxonomy" id="3040156"/>
    <lineage>
        <taxon>Eukaryota</taxon>
        <taxon>Fungi</taxon>
        <taxon>Dikarya</taxon>
        <taxon>Ascomycota</taxon>
        <taxon>Pezizomycotina</taxon>
        <taxon>Sordariomycetes</taxon>
        <taxon>Sordariomycetidae</taxon>
        <taxon>Sordariales</taxon>
        <taxon>Podosporaceae</taxon>
        <taxon>Podospora</taxon>
    </lineage>
</organism>